<dbReference type="AlphaFoldDB" id="A0A323V6N9"/>
<keyword evidence="1" id="KW-0812">Transmembrane</keyword>
<evidence type="ECO:0000313" key="2">
    <source>
        <dbReference type="EMBL" id="PZA20314.1"/>
    </source>
</evidence>
<dbReference type="RefSeq" id="WP_369007795.1">
    <property type="nucleotide sequence ID" value="NZ_QKNV01000196.1"/>
</dbReference>
<dbReference type="EMBL" id="QKNV01000196">
    <property type="protein sequence ID" value="PZA20314.1"/>
    <property type="molecule type" value="Genomic_DNA"/>
</dbReference>
<evidence type="ECO:0000313" key="3">
    <source>
        <dbReference type="Proteomes" id="UP000247602"/>
    </source>
</evidence>
<feature type="transmembrane region" description="Helical" evidence="1">
    <location>
        <begin position="155"/>
        <end position="174"/>
    </location>
</feature>
<keyword evidence="3" id="KW-1185">Reference proteome</keyword>
<keyword evidence="1" id="KW-1133">Transmembrane helix</keyword>
<organism evidence="2 3">
    <name type="scientific">Modestobacter versicolor</name>
    <dbReference type="NCBI Taxonomy" id="429133"/>
    <lineage>
        <taxon>Bacteria</taxon>
        <taxon>Bacillati</taxon>
        <taxon>Actinomycetota</taxon>
        <taxon>Actinomycetes</taxon>
        <taxon>Geodermatophilales</taxon>
        <taxon>Geodermatophilaceae</taxon>
        <taxon>Modestobacter</taxon>
    </lineage>
</organism>
<feature type="transmembrane region" description="Helical" evidence="1">
    <location>
        <begin position="30"/>
        <end position="48"/>
    </location>
</feature>
<name>A0A323V6N9_9ACTN</name>
<feature type="transmembrane region" description="Helical" evidence="1">
    <location>
        <begin position="6"/>
        <end position="23"/>
    </location>
</feature>
<feature type="non-terminal residue" evidence="2">
    <location>
        <position position="1"/>
    </location>
</feature>
<accession>A0A323V6N9</accession>
<feature type="transmembrane region" description="Helical" evidence="1">
    <location>
        <begin position="84"/>
        <end position="108"/>
    </location>
</feature>
<keyword evidence="1" id="KW-0472">Membrane</keyword>
<proteinExistence type="predicted"/>
<feature type="transmembrane region" description="Helical" evidence="1">
    <location>
        <begin position="194"/>
        <end position="217"/>
    </location>
</feature>
<reference evidence="2 3" key="1">
    <citation type="submission" date="2018-06" db="EMBL/GenBank/DDBJ databases">
        <title>Draft genome sequence of Modestobacter versicolor CP153-2.</title>
        <authorList>
            <person name="Gundlapally S.R."/>
        </authorList>
    </citation>
    <scope>NUCLEOTIDE SEQUENCE [LARGE SCALE GENOMIC DNA]</scope>
    <source>
        <strain evidence="2 3">CP153-2</strain>
    </source>
</reference>
<dbReference type="NCBIfam" id="NF047321">
    <property type="entry name" value="SCO7613_CTERM"/>
    <property type="match status" value="1"/>
</dbReference>
<protein>
    <submittedName>
        <fullName evidence="2">Uncharacterized protein</fullName>
    </submittedName>
</protein>
<sequence>GPGRAGPLLLLLAVTALAAASLERHHRDEGPLAVSAVVVGVVAVAHVGRTGDPLALAAALAVLGTALVGYAARTGRRPARAGGCAGLVAAVWLAVGDAGVQVPEAYSLPLAAVLLLYSGRRLATAPSWSAWGPALAAGYGPSVFLALVEPELLRVLLVVVAATATTTAATGWAVRAPFLVGAGSLVVVGVGRLLAVLPPPGLVVFGVAGAALLAVGASYESRRRRARVAIASLADMR</sequence>
<feature type="transmembrane region" description="Helical" evidence="1">
    <location>
        <begin position="54"/>
        <end position="72"/>
    </location>
</feature>
<evidence type="ECO:0000256" key="1">
    <source>
        <dbReference type="SAM" id="Phobius"/>
    </source>
</evidence>
<comment type="caution">
    <text evidence="2">The sequence shown here is derived from an EMBL/GenBank/DDBJ whole genome shotgun (WGS) entry which is preliminary data.</text>
</comment>
<feature type="transmembrane region" description="Helical" evidence="1">
    <location>
        <begin position="128"/>
        <end position="148"/>
    </location>
</feature>
<dbReference type="InterPro" id="IPR058062">
    <property type="entry name" value="SCO7613_C"/>
</dbReference>
<gene>
    <name evidence="2" type="ORF">DMO24_16075</name>
</gene>
<dbReference type="Proteomes" id="UP000247602">
    <property type="component" value="Unassembled WGS sequence"/>
</dbReference>